<feature type="active site" description="O-(5'-phospho-DNA)-tyrosine intermediate" evidence="8">
    <location>
        <position position="310"/>
    </location>
</feature>
<organism evidence="12 13">
    <name type="scientific">Bacillus luti</name>
    <dbReference type="NCBI Taxonomy" id="2026191"/>
    <lineage>
        <taxon>Bacteria</taxon>
        <taxon>Bacillati</taxon>
        <taxon>Bacillota</taxon>
        <taxon>Bacilli</taxon>
        <taxon>Bacillales</taxon>
        <taxon>Bacillaceae</taxon>
        <taxon>Bacillus</taxon>
        <taxon>Bacillus cereus group</taxon>
    </lineage>
</organism>
<evidence type="ECO:0000256" key="2">
    <source>
        <dbReference type="ARBA" id="ARBA00009446"/>
    </source>
</evidence>
<dbReference type="EC" id="5.6.2.1" evidence="8"/>
<evidence type="ECO:0000256" key="6">
    <source>
        <dbReference type="ARBA" id="ARBA00023125"/>
    </source>
</evidence>
<dbReference type="Proteomes" id="UP001365619">
    <property type="component" value="Unassembled WGS sequence"/>
</dbReference>
<feature type="site" description="Interaction with DNA" evidence="8">
    <location>
        <position position="61"/>
    </location>
</feature>
<dbReference type="Pfam" id="PF01131">
    <property type="entry name" value="Topoisom_bac"/>
    <property type="match status" value="1"/>
</dbReference>
<dbReference type="EMBL" id="JBBAGW010000007">
    <property type="protein sequence ID" value="MEI5930982.1"/>
    <property type="molecule type" value="Genomic_DNA"/>
</dbReference>
<evidence type="ECO:0000256" key="5">
    <source>
        <dbReference type="ARBA" id="ARBA00023029"/>
    </source>
</evidence>
<dbReference type="PANTHER" id="PTHR11390">
    <property type="entry name" value="PROKARYOTIC DNA TOPOISOMERASE"/>
    <property type="match status" value="1"/>
</dbReference>
<dbReference type="InterPro" id="IPR000380">
    <property type="entry name" value="Topo_IA"/>
</dbReference>
<dbReference type="InterPro" id="IPR013497">
    <property type="entry name" value="Topo_IA_cen"/>
</dbReference>
<proteinExistence type="inferred from homology"/>
<dbReference type="InterPro" id="IPR013826">
    <property type="entry name" value="Topo_IA_cen_sub3"/>
</dbReference>
<dbReference type="SMART" id="SM00493">
    <property type="entry name" value="TOPRIM"/>
    <property type="match status" value="1"/>
</dbReference>
<feature type="binding site" evidence="8">
    <location>
        <position position="105"/>
    </location>
    <ligand>
        <name>Mg(2+)</name>
        <dbReference type="ChEBI" id="CHEBI:18420"/>
        <note>catalytic</note>
    </ligand>
</feature>
<feature type="domain" description="Topo IA-type catalytic" evidence="11">
    <location>
        <begin position="153"/>
        <end position="594"/>
    </location>
</feature>
<feature type="region of interest" description="Interaction with DNA" evidence="8">
    <location>
        <begin position="187"/>
        <end position="192"/>
    </location>
</feature>
<dbReference type="PROSITE" id="PS52039">
    <property type="entry name" value="TOPO_IA_2"/>
    <property type="match status" value="1"/>
</dbReference>
<dbReference type="InterPro" id="IPR005738">
    <property type="entry name" value="TopoIII"/>
</dbReference>
<evidence type="ECO:0000256" key="4">
    <source>
        <dbReference type="ARBA" id="ARBA00022842"/>
    </source>
</evidence>
<keyword evidence="7 8" id="KW-0413">Isomerase</keyword>
<dbReference type="SMART" id="SM00437">
    <property type="entry name" value="TOP1Ac"/>
    <property type="match status" value="1"/>
</dbReference>
<dbReference type="SMART" id="SM00436">
    <property type="entry name" value="TOP1Bc"/>
    <property type="match status" value="1"/>
</dbReference>
<dbReference type="PANTHER" id="PTHR11390:SF21">
    <property type="entry name" value="DNA TOPOISOMERASE 3-ALPHA"/>
    <property type="match status" value="1"/>
</dbReference>
<feature type="compositionally biased region" description="Basic and acidic residues" evidence="9">
    <location>
        <begin position="686"/>
        <end position="713"/>
    </location>
</feature>
<feature type="region of interest" description="Disordered" evidence="9">
    <location>
        <begin position="686"/>
        <end position="719"/>
    </location>
</feature>
<keyword evidence="6 8" id="KW-0238">DNA-binding</keyword>
<evidence type="ECO:0000259" key="11">
    <source>
        <dbReference type="PROSITE" id="PS52039"/>
    </source>
</evidence>
<reference evidence="12 13" key="1">
    <citation type="submission" date="2024-03" db="EMBL/GenBank/DDBJ databases">
        <title>A Rare Waterborne Outbreak of Bacillus cereus in China: Epidemiologic Survey, Genomic Insights and Virulence Characteristics.</title>
        <authorList>
            <person name="Wang S."/>
        </authorList>
    </citation>
    <scope>NUCLEOTIDE SEQUENCE [LARGE SCALE GENOMIC DNA]</scope>
    <source>
        <strain evidence="12 13">BC008</strain>
    </source>
</reference>
<accession>A0ABU8HVZ7</accession>
<gene>
    <name evidence="8 12" type="primary">topB</name>
    <name evidence="12" type="ORF">WBS43_19910</name>
</gene>
<dbReference type="Gene3D" id="1.10.460.10">
    <property type="entry name" value="Topoisomerase I, domain 2"/>
    <property type="match status" value="1"/>
</dbReference>
<dbReference type="HAMAP" id="MF_00953">
    <property type="entry name" value="Topoisom_3_prok"/>
    <property type="match status" value="1"/>
</dbReference>
<feature type="site" description="Interaction with DNA" evidence="8">
    <location>
        <position position="168"/>
    </location>
</feature>
<evidence type="ECO:0000256" key="9">
    <source>
        <dbReference type="SAM" id="MobiDB-lite"/>
    </source>
</evidence>
<protein>
    <recommendedName>
        <fullName evidence="8">DNA topoisomerase 3</fullName>
        <ecNumber evidence="8">5.6.2.1</ecNumber>
    </recommendedName>
    <alternativeName>
        <fullName evidence="8">DNA topoisomerase III</fullName>
    </alternativeName>
</protein>
<sequence>MVKSVVIAEKPSVARDIARVLKCDKKGNGYLEGSKYIVTWALGHLVTLADPESYDVKYKKWNLEDLPMLPERLKLTVIKQTGKQFNAVKSQLLRKDVSEIIVATDAGREGELVARWIIDKVRINKPIKRLWISSVTDKAIKDGFANLKPGKAYDNLYASAVARSEADWYIGLNATRALTTRFNAQLNCGRVQTPTVAMIASREDEIKNFKAQTYYGIEAQTTNQLKLTWQDANGNSRSFNKEKIDDIVKNLDKQNATVVEIDKKQKKSFSPGLYDLTELQRDANKKFGYSAKETLNIMQKLYEQHKVLTYPRTDSRYISSDIVGTLPERLKACGIGEYRPLAHKVLQKPIKPNKSFVDDSKVSDHHAIIPTEGYVNFSAFTDKERKIYDLVVKRFLAVLFPAFEYEQLTLRTKVGKETFIARGKTILHAGWKEVYENRFEDDDVMDDVKEQLLPHIEKGDTLTVKLIMQTSGQTKAPARFNEATLLSAMENPTKYMDTHNKQLADTLKSTGGLGTVATRADIIDKLFNSFLIEKRGKDIHITSKGRQLLDLVPEELKSPTLTGEWEQKLEAIAKGKLKKEVFISEMKNYTKEIVSEIKSSDKKYKHDNISTKSCPDCGKPMLEVNGKKGKMLVCQDRECGHRKNVSRTTNARCPQCKKKLELRGEGDGQIFACKCGYREKLSTFQERRKKESGNKADKRDVQKYMKQQNKEEEPLNNPFAEALKKLKFD</sequence>
<comment type="similarity">
    <text evidence="2 8">Belongs to the type IA topoisomerase family.</text>
</comment>
<evidence type="ECO:0000313" key="12">
    <source>
        <dbReference type="EMBL" id="MEI5930982.1"/>
    </source>
</evidence>
<dbReference type="Pfam" id="PF01751">
    <property type="entry name" value="Toprim"/>
    <property type="match status" value="1"/>
</dbReference>
<dbReference type="GO" id="GO:0003917">
    <property type="term" value="F:DNA topoisomerase type I (single strand cut, ATP-independent) activity"/>
    <property type="evidence" value="ECO:0007669"/>
    <property type="project" value="UniProtKB-EC"/>
</dbReference>
<name>A0ABU8HVZ7_9BACI</name>
<dbReference type="NCBIfam" id="NF005829">
    <property type="entry name" value="PRK07726.1"/>
    <property type="match status" value="1"/>
</dbReference>
<comment type="caution">
    <text evidence="8">Lacks conserved residue(s) required for the propagation of feature annotation.</text>
</comment>
<dbReference type="InterPro" id="IPR034144">
    <property type="entry name" value="TOPRIM_TopoIII"/>
</dbReference>
<dbReference type="InterPro" id="IPR023406">
    <property type="entry name" value="Topo_IA_AS"/>
</dbReference>
<dbReference type="InterPro" id="IPR003601">
    <property type="entry name" value="Topo_IA_2"/>
</dbReference>
<keyword evidence="3 8" id="KW-0479">Metal-binding</keyword>
<dbReference type="Gene3D" id="3.40.50.140">
    <property type="match status" value="1"/>
</dbReference>
<dbReference type="InterPro" id="IPR003602">
    <property type="entry name" value="Topo_IA_DNA-bd_dom"/>
</dbReference>
<dbReference type="PROSITE" id="PS50880">
    <property type="entry name" value="TOPRIM"/>
    <property type="match status" value="1"/>
</dbReference>
<keyword evidence="4 8" id="KW-0460">Magnesium</keyword>
<dbReference type="Gene3D" id="2.70.20.10">
    <property type="entry name" value="Topoisomerase I, domain 3"/>
    <property type="match status" value="1"/>
</dbReference>
<evidence type="ECO:0000256" key="8">
    <source>
        <dbReference type="HAMAP-Rule" id="MF_00953"/>
    </source>
</evidence>
<dbReference type="InterPro" id="IPR023405">
    <property type="entry name" value="Topo_IA_core_domain"/>
</dbReference>
<dbReference type="InterPro" id="IPR013825">
    <property type="entry name" value="Topo_IA_cen_sub2"/>
</dbReference>
<comment type="cofactor">
    <cofactor evidence="8">
        <name>Mg(2+)</name>
        <dbReference type="ChEBI" id="CHEBI:18420"/>
    </cofactor>
</comment>
<feature type="binding site" evidence="8">
    <location>
        <position position="9"/>
    </location>
    <ligand>
        <name>Mg(2+)</name>
        <dbReference type="ChEBI" id="CHEBI:18420"/>
        <note>catalytic</note>
    </ligand>
</feature>
<evidence type="ECO:0000259" key="10">
    <source>
        <dbReference type="PROSITE" id="PS50880"/>
    </source>
</evidence>
<evidence type="ECO:0000256" key="7">
    <source>
        <dbReference type="ARBA" id="ARBA00023235"/>
    </source>
</evidence>
<comment type="catalytic activity">
    <reaction evidence="1 8">
        <text>ATP-independent breakage of single-stranded DNA, followed by passage and rejoining.</text>
        <dbReference type="EC" id="5.6.2.1"/>
    </reaction>
</comment>
<dbReference type="NCBIfam" id="TIGR01056">
    <property type="entry name" value="topB"/>
    <property type="match status" value="1"/>
</dbReference>
<evidence type="ECO:0000313" key="13">
    <source>
        <dbReference type="Proteomes" id="UP001365619"/>
    </source>
</evidence>
<dbReference type="CDD" id="cd03362">
    <property type="entry name" value="TOPRIM_TopoIA_TopoIII"/>
    <property type="match status" value="1"/>
</dbReference>
<comment type="function">
    <text evidence="8">Releases the supercoiling and torsional tension of DNA, which is introduced during the DNA replication and transcription, by transiently cleaving and rejoining one strand of the DNA duplex. Introduces a single-strand break via transesterification at a target site in duplex DNA. The scissile phosphodiester is attacked by the catalytic tyrosine of the enzyme, resulting in the formation of a DNA-(5'-phosphotyrosyl)-enzyme intermediate and the expulsion of a 3'-OH DNA strand. The free DNA strand then undergoes passage around the unbroken strand, thus removing DNA supercoils. Finally, in the religation step, the DNA 3'-OH attacks the covalent intermediate to expel the active-site tyrosine and restore the DNA phosphodiester backbone.</text>
</comment>
<feature type="site" description="Interaction with DNA" evidence="8">
    <location>
        <position position="312"/>
    </location>
</feature>
<comment type="caution">
    <text evidence="12">The sequence shown here is derived from an EMBL/GenBank/DDBJ whole genome shotgun (WGS) entry which is preliminary data.</text>
</comment>
<dbReference type="Gene3D" id="1.10.290.10">
    <property type="entry name" value="Topoisomerase I, domain 4"/>
    <property type="match status" value="1"/>
</dbReference>
<feature type="domain" description="Toprim" evidence="10">
    <location>
        <begin position="3"/>
        <end position="136"/>
    </location>
</feature>
<dbReference type="InterPro" id="IPR006171">
    <property type="entry name" value="TOPRIM_dom"/>
</dbReference>
<keyword evidence="5 8" id="KW-0799">Topoisomerase</keyword>
<evidence type="ECO:0000256" key="1">
    <source>
        <dbReference type="ARBA" id="ARBA00000213"/>
    </source>
</evidence>
<keyword evidence="13" id="KW-1185">Reference proteome</keyword>
<dbReference type="SUPFAM" id="SSF56712">
    <property type="entry name" value="Prokaryotic type I DNA topoisomerase"/>
    <property type="match status" value="1"/>
</dbReference>
<evidence type="ECO:0000256" key="3">
    <source>
        <dbReference type="ARBA" id="ARBA00022723"/>
    </source>
</evidence>
<feature type="site" description="Interaction with DNA" evidence="8">
    <location>
        <position position="176"/>
    </location>
</feature>
<dbReference type="PROSITE" id="PS00396">
    <property type="entry name" value="TOPO_IA_1"/>
    <property type="match status" value="1"/>
</dbReference>
<dbReference type="CDD" id="cd00186">
    <property type="entry name" value="TOP1Ac"/>
    <property type="match status" value="1"/>
</dbReference>
<dbReference type="InterPro" id="IPR013824">
    <property type="entry name" value="Topo_IA_cen_sub1"/>
</dbReference>
<dbReference type="RefSeq" id="WP_185914279.1">
    <property type="nucleotide sequence ID" value="NZ_JBBAGV010000007.1"/>
</dbReference>
<dbReference type="PRINTS" id="PR00417">
    <property type="entry name" value="PRTPISMRASEI"/>
</dbReference>